<dbReference type="PANTHER" id="PTHR42855:SF2">
    <property type="entry name" value="DRUG RESISTANCE ABC TRANSPORTER,ATP-BINDING PROTEIN"/>
    <property type="match status" value="1"/>
</dbReference>
<dbReference type="InterPro" id="IPR032781">
    <property type="entry name" value="ABC_tran_Xtn"/>
</dbReference>
<sequence>MILTLKNIAKSYIVDPILTDVNLIVEAGDKVGLIGNNGSGKSTLLHIIAGDLSPDSGEVILQKNMKIGTLVQEHIGLCGTVYKLCLEAFDDLRRMENELKQLTEAISYPDNPNYEADLARYGHLQERFTEQGGFAVDSLIRGTLIGLGFAEADFDKDITTLSGGQKSRVLLAKLLLSKPDIMLLDEPTNHLDLASLAWLEKYLKDYRGTCIIISHDRYFLNAVVNKVSLLEHGELTTYSGNYDTFSQKRKHALDVLKKQYANQERDIKRQEEIIQRYLSLGRNRFIRQGKSRQKLLDKMTRVELPSDTKKTSLRFEPLFESGQDVLHVENLSKNYGSQTVFHNVSFNIYKRDVCGIIGDNGVGKSTLLEIIAGTLEKNSGSIVYGSKLKMAYFDQEMSHLNLENTVIDEIWDSYPKLNHYEIRSYLAKFLFMGDDVFKLVGELSGGEKGRLSILKLMLQGANVLLLDEPTNHLDIDSKEVFESAIKAFDGTVIAVSHDRYFLNAVTTKILKLESDGVSEYLGNFDYYLEKTQDDIDDDAPEITKTQRKNQAREERRTQAQTKKRREALKTLEATIAALEEELAQVDAALSDPATYDDSQQVLLLSQTRTRLDAELEDAMAAWMEVGDENL</sequence>
<dbReference type="GO" id="GO:0005524">
    <property type="term" value="F:ATP binding"/>
    <property type="evidence" value="ECO:0007669"/>
    <property type="project" value="UniProtKB-KW"/>
</dbReference>
<reference evidence="6 7" key="1">
    <citation type="submission" date="2023-01" db="EMBL/GenBank/DDBJ databases">
        <authorList>
            <person name="Lee S.H."/>
            <person name="Jung H.S."/>
            <person name="Yun J.U."/>
        </authorList>
    </citation>
    <scope>NUCLEOTIDE SEQUENCE [LARGE SCALE GENOMIC DNA]</scope>
    <source>
        <strain evidence="6 7">CBA3646</strain>
    </source>
</reference>
<keyword evidence="3" id="KW-0175">Coiled coil</keyword>
<accession>A0ABY7QUT8</accession>
<dbReference type="InterPro" id="IPR032524">
    <property type="entry name" value="ABC_tran_C"/>
</dbReference>
<evidence type="ECO:0000259" key="5">
    <source>
        <dbReference type="PROSITE" id="PS50893"/>
    </source>
</evidence>
<dbReference type="RefSeq" id="WP_271191474.1">
    <property type="nucleotide sequence ID" value="NZ_CP115667.1"/>
</dbReference>
<feature type="domain" description="ABC transporter" evidence="5">
    <location>
        <begin position="326"/>
        <end position="539"/>
    </location>
</feature>
<dbReference type="Gene3D" id="3.40.50.300">
    <property type="entry name" value="P-loop containing nucleotide triphosphate hydrolases"/>
    <property type="match status" value="2"/>
</dbReference>
<evidence type="ECO:0000256" key="4">
    <source>
        <dbReference type="SAM" id="MobiDB-lite"/>
    </source>
</evidence>
<dbReference type="InterPro" id="IPR003593">
    <property type="entry name" value="AAA+_ATPase"/>
</dbReference>
<dbReference type="PANTHER" id="PTHR42855">
    <property type="entry name" value="ABC TRANSPORTER ATP-BINDING SUBUNIT"/>
    <property type="match status" value="1"/>
</dbReference>
<evidence type="ECO:0000313" key="6">
    <source>
        <dbReference type="EMBL" id="WBW49943.1"/>
    </source>
</evidence>
<feature type="domain" description="ABC transporter" evidence="5">
    <location>
        <begin position="3"/>
        <end position="257"/>
    </location>
</feature>
<evidence type="ECO:0000256" key="2">
    <source>
        <dbReference type="ARBA" id="ARBA00022840"/>
    </source>
</evidence>
<dbReference type="InterPro" id="IPR027417">
    <property type="entry name" value="P-loop_NTPase"/>
</dbReference>
<dbReference type="InterPro" id="IPR003439">
    <property type="entry name" value="ABC_transporter-like_ATP-bd"/>
</dbReference>
<dbReference type="SUPFAM" id="SSF52540">
    <property type="entry name" value="P-loop containing nucleoside triphosphate hydrolases"/>
    <property type="match status" value="2"/>
</dbReference>
<keyword evidence="2 6" id="KW-0067">ATP-binding</keyword>
<proteinExistence type="predicted"/>
<dbReference type="EMBL" id="CP115667">
    <property type="protein sequence ID" value="WBW49943.1"/>
    <property type="molecule type" value="Genomic_DNA"/>
</dbReference>
<dbReference type="PROSITE" id="PS50893">
    <property type="entry name" value="ABC_TRANSPORTER_2"/>
    <property type="match status" value="2"/>
</dbReference>
<dbReference type="InterPro" id="IPR017871">
    <property type="entry name" value="ABC_transporter-like_CS"/>
</dbReference>
<feature type="region of interest" description="Disordered" evidence="4">
    <location>
        <begin position="545"/>
        <end position="564"/>
    </location>
</feature>
<dbReference type="SMART" id="SM00382">
    <property type="entry name" value="AAA"/>
    <property type="match status" value="2"/>
</dbReference>
<dbReference type="InterPro" id="IPR051309">
    <property type="entry name" value="ABCF_ATPase"/>
</dbReference>
<dbReference type="Proteomes" id="UP001210339">
    <property type="component" value="Chromosome"/>
</dbReference>
<dbReference type="InterPro" id="IPR037118">
    <property type="entry name" value="Val-tRNA_synth_C_sf"/>
</dbReference>
<dbReference type="PROSITE" id="PS00211">
    <property type="entry name" value="ABC_TRANSPORTER_1"/>
    <property type="match status" value="1"/>
</dbReference>
<dbReference type="Pfam" id="PF16326">
    <property type="entry name" value="ABC_tran_CTD"/>
    <property type="match status" value="1"/>
</dbReference>
<dbReference type="Pfam" id="PF00005">
    <property type="entry name" value="ABC_tran"/>
    <property type="match status" value="2"/>
</dbReference>
<keyword evidence="7" id="KW-1185">Reference proteome</keyword>
<dbReference type="Pfam" id="PF12848">
    <property type="entry name" value="ABC_tran_Xtn"/>
    <property type="match status" value="1"/>
</dbReference>
<dbReference type="Gene3D" id="1.10.287.380">
    <property type="entry name" value="Valyl-tRNA synthetase, C-terminal domain"/>
    <property type="match status" value="1"/>
</dbReference>
<feature type="coiled-coil region" evidence="3">
    <location>
        <begin position="253"/>
        <end position="280"/>
    </location>
</feature>
<evidence type="ECO:0000313" key="7">
    <source>
        <dbReference type="Proteomes" id="UP001210339"/>
    </source>
</evidence>
<protein>
    <submittedName>
        <fullName evidence="6">ABC-F family ATP-binding cassette domain-containing protein</fullName>
    </submittedName>
</protein>
<keyword evidence="1" id="KW-0547">Nucleotide-binding</keyword>
<dbReference type="CDD" id="cd03221">
    <property type="entry name" value="ABCF_EF-3"/>
    <property type="match status" value="2"/>
</dbReference>
<organism evidence="6 7">
    <name type="scientific">Peptoniphilus equinus</name>
    <dbReference type="NCBI Taxonomy" id="3016343"/>
    <lineage>
        <taxon>Bacteria</taxon>
        <taxon>Bacillati</taxon>
        <taxon>Bacillota</taxon>
        <taxon>Tissierellia</taxon>
        <taxon>Tissierellales</taxon>
        <taxon>Peptoniphilaceae</taxon>
        <taxon>Peptoniphilus</taxon>
    </lineage>
</organism>
<name>A0ABY7QUT8_9FIRM</name>
<gene>
    <name evidence="6" type="ORF">O6R05_08045</name>
</gene>
<evidence type="ECO:0000256" key="1">
    <source>
        <dbReference type="ARBA" id="ARBA00022741"/>
    </source>
</evidence>
<evidence type="ECO:0000256" key="3">
    <source>
        <dbReference type="SAM" id="Coils"/>
    </source>
</evidence>